<dbReference type="PANTHER" id="PTHR28229:SF1">
    <property type="entry name" value="TRANSLOCATION PROTEIN SEC66"/>
    <property type="match status" value="1"/>
</dbReference>
<dbReference type="Pfam" id="PF09802">
    <property type="entry name" value="Sec66"/>
    <property type="match status" value="1"/>
</dbReference>
<dbReference type="VEuPathDB" id="FungiDB:SPRG_03982"/>
<dbReference type="GeneID" id="24126455"/>
<name>A0A067CQ42_SAPPC</name>
<dbReference type="OMA" id="QTEAQGM"/>
<dbReference type="PANTHER" id="PTHR28229">
    <property type="entry name" value="TRANSLOCATION PROTEIN SEC66"/>
    <property type="match status" value="1"/>
</dbReference>
<organism evidence="2 3">
    <name type="scientific">Saprolegnia parasitica (strain CBS 223.65)</name>
    <dbReference type="NCBI Taxonomy" id="695850"/>
    <lineage>
        <taxon>Eukaryota</taxon>
        <taxon>Sar</taxon>
        <taxon>Stramenopiles</taxon>
        <taxon>Oomycota</taxon>
        <taxon>Saprolegniomycetes</taxon>
        <taxon>Saprolegniales</taxon>
        <taxon>Saprolegniaceae</taxon>
        <taxon>Saprolegnia</taxon>
    </lineage>
</organism>
<dbReference type="GO" id="GO:0031204">
    <property type="term" value="P:post-translational protein targeting to membrane, translocation"/>
    <property type="evidence" value="ECO:0007669"/>
    <property type="project" value="InterPro"/>
</dbReference>
<dbReference type="EMBL" id="KK583198">
    <property type="protein sequence ID" value="KDO31365.1"/>
    <property type="molecule type" value="Genomic_DNA"/>
</dbReference>
<dbReference type="Proteomes" id="UP000030745">
    <property type="component" value="Unassembled WGS sequence"/>
</dbReference>
<keyword evidence="1" id="KW-0812">Transmembrane</keyword>
<dbReference type="InterPro" id="IPR018624">
    <property type="entry name" value="Sec66"/>
</dbReference>
<proteinExistence type="predicted"/>
<keyword evidence="1" id="KW-1133">Transmembrane helix</keyword>
<gene>
    <name evidence="2" type="ORF">SPRG_03982</name>
</gene>
<accession>A0A067CQ42</accession>
<protein>
    <submittedName>
        <fullName evidence="2">Uncharacterized protein</fullName>
    </submittedName>
</protein>
<dbReference type="GO" id="GO:0031207">
    <property type="term" value="C:Sec62/Sec63 complex"/>
    <property type="evidence" value="ECO:0007669"/>
    <property type="project" value="InterPro"/>
</dbReference>
<feature type="transmembrane region" description="Helical" evidence="1">
    <location>
        <begin position="6"/>
        <end position="25"/>
    </location>
</feature>
<evidence type="ECO:0000313" key="3">
    <source>
        <dbReference type="Proteomes" id="UP000030745"/>
    </source>
</evidence>
<evidence type="ECO:0000256" key="1">
    <source>
        <dbReference type="SAM" id="Phobius"/>
    </source>
</evidence>
<dbReference type="KEGG" id="spar:SPRG_03982"/>
<dbReference type="AlphaFoldDB" id="A0A067CQ42"/>
<dbReference type="RefSeq" id="XP_012197962.1">
    <property type="nucleotide sequence ID" value="XM_012342572.1"/>
</dbReference>
<reference evidence="2 3" key="1">
    <citation type="journal article" date="2013" name="PLoS Genet.">
        <title>Distinctive expansion of potential virulence genes in the genome of the oomycete fish pathogen Saprolegnia parasitica.</title>
        <authorList>
            <person name="Jiang R.H."/>
            <person name="de Bruijn I."/>
            <person name="Haas B.J."/>
            <person name="Belmonte R."/>
            <person name="Lobach L."/>
            <person name="Christie J."/>
            <person name="van den Ackerveken G."/>
            <person name="Bottin A."/>
            <person name="Bulone V."/>
            <person name="Diaz-Moreno S.M."/>
            <person name="Dumas B."/>
            <person name="Fan L."/>
            <person name="Gaulin E."/>
            <person name="Govers F."/>
            <person name="Grenville-Briggs L.J."/>
            <person name="Horner N.R."/>
            <person name="Levin J.Z."/>
            <person name="Mammella M."/>
            <person name="Meijer H.J."/>
            <person name="Morris P."/>
            <person name="Nusbaum C."/>
            <person name="Oome S."/>
            <person name="Phillips A.J."/>
            <person name="van Rooyen D."/>
            <person name="Rzeszutek E."/>
            <person name="Saraiva M."/>
            <person name="Secombes C.J."/>
            <person name="Seidl M.F."/>
            <person name="Snel B."/>
            <person name="Stassen J.H."/>
            <person name="Sykes S."/>
            <person name="Tripathy S."/>
            <person name="van den Berg H."/>
            <person name="Vega-Arreguin J.C."/>
            <person name="Wawra S."/>
            <person name="Young S.K."/>
            <person name="Zeng Q."/>
            <person name="Dieguez-Uribeondo J."/>
            <person name="Russ C."/>
            <person name="Tyler B.M."/>
            <person name="van West P."/>
        </authorList>
    </citation>
    <scope>NUCLEOTIDE SEQUENCE [LARGE SCALE GENOMIC DNA]</scope>
    <source>
        <strain evidence="2 3">CBS 223.65</strain>
    </source>
</reference>
<keyword evidence="3" id="KW-1185">Reference proteome</keyword>
<evidence type="ECO:0000313" key="2">
    <source>
        <dbReference type="EMBL" id="KDO31365.1"/>
    </source>
</evidence>
<keyword evidence="1" id="KW-0472">Membrane</keyword>
<sequence>MGFSAVEYVAAGVFIAAVFLVISVIKVLRPKKVLEGDDILDEMINGFDFTLPPQVEEYRTIREKAPSTLGEEDMKIVCSALFRRAVADIPLIRKIQTEAQGMQRLKQNDLIKDGPFMSFKLAEEMIAEEIKEVREEAQALQPSDNWGESIFAQAVQFINHMAEQEQLAEQKKQQTDMAAQAQALKQAQLAAQLQANLASQQEQELRKRK</sequence>
<dbReference type="OrthoDB" id="73168at2759"/>